<evidence type="ECO:0000256" key="3">
    <source>
        <dbReference type="ARBA" id="ARBA00013184"/>
    </source>
</evidence>
<dbReference type="Gene3D" id="1.20.920.10">
    <property type="entry name" value="Bromodomain-like"/>
    <property type="match status" value="1"/>
</dbReference>
<gene>
    <name evidence="15" type="ORF">BASA50_003265</name>
</gene>
<protein>
    <recommendedName>
        <fullName evidence="3">histone acetyltransferase</fullName>
        <ecNumber evidence="3">2.3.1.48</ecNumber>
    </recommendedName>
</protein>
<dbReference type="SUPFAM" id="SSF47370">
    <property type="entry name" value="Bromodomain"/>
    <property type="match status" value="1"/>
</dbReference>
<evidence type="ECO:0000256" key="4">
    <source>
        <dbReference type="ARBA" id="ARBA00022679"/>
    </source>
</evidence>
<dbReference type="Gene3D" id="3.40.630.30">
    <property type="match status" value="1"/>
</dbReference>
<comment type="subcellular location">
    <subcellularLocation>
        <location evidence="1">Nucleus</location>
    </subcellularLocation>
</comment>
<evidence type="ECO:0000313" key="16">
    <source>
        <dbReference type="Proteomes" id="UP001648503"/>
    </source>
</evidence>
<sequence length="574" mass="64463">MMQCDPPDDDLLPADSSINSIIIKTEDRVVLDESNGPSVNESLFPGIDTGLHETDSQPDMASKSHDVAWAGSKRIKLDTEIAEGPVSSQTMTRNADAGGETQSELPAAVVVSGMDAASETQSAGPWQSGKMIHSEPKEEAATPIATPITIPTTATTTAAAMEAETDQQSDGYGAVWSMKGPASASRQLPNLSIKDEPMADTVVPTDALMDSLPPQMARDLVAEKLKNNKALQTEREGLVSFRVVKNDCTDESMILLTGLKNIYQKQLPNMPKEYISRLVYDRNHHHMAVVRRPLVVLGGITYRPFDKRNFAEIVFCAITSTEQVQGYGSRLMSHVKDYVREAYDIWNFLTYADNYAVGYFKKQGFTTEISLEKRLWIGYIKDYEGGTIMQCHMIKKIKYLDVVNTIVAHRWAVFKRIKESSKSGLVYPGLKNLGADSKQMNPLDIPGLKEAGWTRGLVSSRPAPRERSPLYIFMMKMVVELKEDDNSWPFLEPVAGVPDYYDIIKEPMDLGTLERNVEADKYNRSEQFFRDVLLIFSNCRTYNEDSSPYARCAVRVDKWFRERYKILKAEMRIE</sequence>
<dbReference type="EC" id="2.3.1.48" evidence="3"/>
<dbReference type="PROSITE" id="PS51186">
    <property type="entry name" value="GNAT"/>
    <property type="match status" value="1"/>
</dbReference>
<dbReference type="InterPro" id="IPR016181">
    <property type="entry name" value="Acyl_CoA_acyltransferase"/>
</dbReference>
<keyword evidence="16" id="KW-1185">Reference proteome</keyword>
<comment type="caution">
    <text evidence="15">The sequence shown here is derived from an EMBL/GenBank/DDBJ whole genome shotgun (WGS) entry which is preliminary data.</text>
</comment>
<evidence type="ECO:0000256" key="1">
    <source>
        <dbReference type="ARBA" id="ARBA00004123"/>
    </source>
</evidence>
<evidence type="ECO:0000259" key="13">
    <source>
        <dbReference type="PROSITE" id="PS50014"/>
    </source>
</evidence>
<dbReference type="EMBL" id="JAFCIX010000079">
    <property type="protein sequence ID" value="KAH6599056.1"/>
    <property type="molecule type" value="Genomic_DNA"/>
</dbReference>
<accession>A0ABQ8FIZ7</accession>
<dbReference type="InterPro" id="IPR036427">
    <property type="entry name" value="Bromodomain-like_sf"/>
</dbReference>
<dbReference type="Proteomes" id="UP001648503">
    <property type="component" value="Unassembled WGS sequence"/>
</dbReference>
<comment type="similarity">
    <text evidence="2">Belongs to the acetyltransferase family. GCN5 subfamily.</text>
</comment>
<proteinExistence type="inferred from homology"/>
<evidence type="ECO:0000256" key="11">
    <source>
        <dbReference type="ARBA" id="ARBA00023315"/>
    </source>
</evidence>
<evidence type="ECO:0000256" key="12">
    <source>
        <dbReference type="PROSITE-ProRule" id="PRU00035"/>
    </source>
</evidence>
<dbReference type="PROSITE" id="PS00633">
    <property type="entry name" value="BROMODOMAIN_1"/>
    <property type="match status" value="1"/>
</dbReference>
<keyword evidence="6" id="KW-0805">Transcription regulation</keyword>
<dbReference type="PANTHER" id="PTHR45750:SF3">
    <property type="entry name" value="HISTONE ACETYLTRANSFERASE"/>
    <property type="match status" value="1"/>
</dbReference>
<feature type="domain" description="N-acetyltransferase" evidence="14">
    <location>
        <begin position="246"/>
        <end position="398"/>
    </location>
</feature>
<evidence type="ECO:0000256" key="2">
    <source>
        <dbReference type="ARBA" id="ARBA00008607"/>
    </source>
</evidence>
<evidence type="ECO:0000256" key="5">
    <source>
        <dbReference type="ARBA" id="ARBA00022853"/>
    </source>
</evidence>
<dbReference type="Pfam" id="PF00583">
    <property type="entry name" value="Acetyltransf_1"/>
    <property type="match status" value="1"/>
</dbReference>
<keyword evidence="7 12" id="KW-0103">Bromodomain</keyword>
<dbReference type="Pfam" id="PF00439">
    <property type="entry name" value="Bromodomain"/>
    <property type="match status" value="1"/>
</dbReference>
<dbReference type="InterPro" id="IPR037800">
    <property type="entry name" value="GCN5"/>
</dbReference>
<evidence type="ECO:0000256" key="9">
    <source>
        <dbReference type="ARBA" id="ARBA00023163"/>
    </source>
</evidence>
<evidence type="ECO:0000256" key="7">
    <source>
        <dbReference type="ARBA" id="ARBA00023117"/>
    </source>
</evidence>
<evidence type="ECO:0000256" key="10">
    <source>
        <dbReference type="ARBA" id="ARBA00023242"/>
    </source>
</evidence>
<reference evidence="15 16" key="1">
    <citation type="submission" date="2021-02" db="EMBL/GenBank/DDBJ databases">
        <title>Variation within the Batrachochytrium salamandrivorans European outbreak.</title>
        <authorList>
            <person name="Kelly M."/>
            <person name="Pasmans F."/>
            <person name="Shea T.P."/>
            <person name="Munoz J.F."/>
            <person name="Carranza S."/>
            <person name="Cuomo C.A."/>
            <person name="Martel A."/>
        </authorList>
    </citation>
    <scope>NUCLEOTIDE SEQUENCE [LARGE SCALE GENOMIC DNA]</scope>
    <source>
        <strain evidence="15 16">AMFP18/2</strain>
    </source>
</reference>
<evidence type="ECO:0000256" key="6">
    <source>
        <dbReference type="ARBA" id="ARBA00023015"/>
    </source>
</evidence>
<evidence type="ECO:0000313" key="15">
    <source>
        <dbReference type="EMBL" id="KAH6599056.1"/>
    </source>
</evidence>
<dbReference type="PROSITE" id="PS50014">
    <property type="entry name" value="BROMODOMAIN_2"/>
    <property type="match status" value="1"/>
</dbReference>
<organism evidence="15 16">
    <name type="scientific">Batrachochytrium salamandrivorans</name>
    <dbReference type="NCBI Taxonomy" id="1357716"/>
    <lineage>
        <taxon>Eukaryota</taxon>
        <taxon>Fungi</taxon>
        <taxon>Fungi incertae sedis</taxon>
        <taxon>Chytridiomycota</taxon>
        <taxon>Chytridiomycota incertae sedis</taxon>
        <taxon>Chytridiomycetes</taxon>
        <taxon>Rhizophydiales</taxon>
        <taxon>Rhizophydiales incertae sedis</taxon>
        <taxon>Batrachochytrium</taxon>
    </lineage>
</organism>
<evidence type="ECO:0000259" key="14">
    <source>
        <dbReference type="PROSITE" id="PS51186"/>
    </source>
</evidence>
<dbReference type="SUPFAM" id="SSF55729">
    <property type="entry name" value="Acyl-CoA N-acyltransferases (Nat)"/>
    <property type="match status" value="1"/>
</dbReference>
<name>A0ABQ8FIZ7_9FUNG</name>
<feature type="domain" description="Bromo" evidence="13">
    <location>
        <begin position="482"/>
        <end position="550"/>
    </location>
</feature>
<dbReference type="InterPro" id="IPR000182">
    <property type="entry name" value="GNAT_dom"/>
</dbReference>
<keyword evidence="5" id="KW-0156">Chromatin regulator</keyword>
<dbReference type="InterPro" id="IPR001487">
    <property type="entry name" value="Bromodomain"/>
</dbReference>
<dbReference type="InterPro" id="IPR018359">
    <property type="entry name" value="Bromodomain_CS"/>
</dbReference>
<keyword evidence="8" id="KW-0010">Activator</keyword>
<keyword evidence="11" id="KW-0012">Acyltransferase</keyword>
<dbReference type="SMART" id="SM00297">
    <property type="entry name" value="BROMO"/>
    <property type="match status" value="1"/>
</dbReference>
<dbReference type="PANTHER" id="PTHR45750">
    <property type="entry name" value="GH11602P"/>
    <property type="match status" value="1"/>
</dbReference>
<dbReference type="PRINTS" id="PR00503">
    <property type="entry name" value="BROMODOMAIN"/>
</dbReference>
<keyword evidence="10" id="KW-0539">Nucleus</keyword>
<dbReference type="CDD" id="cd04301">
    <property type="entry name" value="NAT_SF"/>
    <property type="match status" value="1"/>
</dbReference>
<keyword evidence="4" id="KW-0808">Transferase</keyword>
<evidence type="ECO:0000256" key="8">
    <source>
        <dbReference type="ARBA" id="ARBA00023159"/>
    </source>
</evidence>
<keyword evidence="9" id="KW-0804">Transcription</keyword>